<dbReference type="RefSeq" id="XP_002545737.1">
    <property type="nucleotide sequence ID" value="XM_002545691.1"/>
</dbReference>
<comment type="catalytic activity">
    <reaction evidence="1">
        <text>[protein]-peptidylproline (omega=180) = [protein]-peptidylproline (omega=0)</text>
        <dbReference type="Rhea" id="RHEA:16237"/>
        <dbReference type="Rhea" id="RHEA-COMP:10747"/>
        <dbReference type="Rhea" id="RHEA-COMP:10748"/>
        <dbReference type="ChEBI" id="CHEBI:83833"/>
        <dbReference type="ChEBI" id="CHEBI:83834"/>
        <dbReference type="EC" id="5.2.1.8"/>
    </reaction>
</comment>
<dbReference type="HOGENOM" id="CLU_012062_14_0_1"/>
<name>C5M379_CANTT</name>
<dbReference type="VEuPathDB" id="FungiDB:CTRG_00518"/>
<dbReference type="OrthoDB" id="442970at2759"/>
<dbReference type="AlphaFoldDB" id="C5M379"/>
<evidence type="ECO:0000313" key="4">
    <source>
        <dbReference type="EMBL" id="EER35779.1"/>
    </source>
</evidence>
<dbReference type="InterPro" id="IPR002130">
    <property type="entry name" value="Cyclophilin-type_PPIase_dom"/>
</dbReference>
<evidence type="ECO:0000259" key="3">
    <source>
        <dbReference type="Pfam" id="PF00160"/>
    </source>
</evidence>
<accession>C5M379</accession>
<organism evidence="4 5">
    <name type="scientific">Candida tropicalis (strain ATCC MYA-3404 / T1)</name>
    <name type="common">Yeast</name>
    <dbReference type="NCBI Taxonomy" id="294747"/>
    <lineage>
        <taxon>Eukaryota</taxon>
        <taxon>Fungi</taxon>
        <taxon>Dikarya</taxon>
        <taxon>Ascomycota</taxon>
        <taxon>Saccharomycotina</taxon>
        <taxon>Pichiomycetes</taxon>
        <taxon>Debaryomycetaceae</taxon>
        <taxon>Candida/Lodderomyces clade</taxon>
        <taxon>Candida</taxon>
    </lineage>
</organism>
<dbReference type="GeneID" id="8296138"/>
<feature type="region of interest" description="Disordered" evidence="2">
    <location>
        <begin position="201"/>
        <end position="286"/>
    </location>
</feature>
<dbReference type="KEGG" id="ctp:CTRG_00518"/>
<dbReference type="SUPFAM" id="SSF50891">
    <property type="entry name" value="Cyclophilin-like"/>
    <property type="match status" value="1"/>
</dbReference>
<dbReference type="InterPro" id="IPR029000">
    <property type="entry name" value="Cyclophilin-like_dom_sf"/>
</dbReference>
<dbReference type="Gene3D" id="2.40.100.10">
    <property type="entry name" value="Cyclophilin-like"/>
    <property type="match status" value="1"/>
</dbReference>
<dbReference type="Proteomes" id="UP000002037">
    <property type="component" value="Unassembled WGS sequence"/>
</dbReference>
<dbReference type="GO" id="GO:0003755">
    <property type="term" value="F:peptidyl-prolyl cis-trans isomerase activity"/>
    <property type="evidence" value="ECO:0007669"/>
    <property type="project" value="UniProtKB-EC"/>
</dbReference>
<evidence type="ECO:0000313" key="5">
    <source>
        <dbReference type="Proteomes" id="UP000002037"/>
    </source>
</evidence>
<evidence type="ECO:0000256" key="1">
    <source>
        <dbReference type="ARBA" id="ARBA00000971"/>
    </source>
</evidence>
<protein>
    <recommendedName>
        <fullName evidence="3">PPIase cyclophilin-type domain-containing protein</fullName>
    </recommendedName>
</protein>
<reference evidence="4 5" key="1">
    <citation type="journal article" date="2009" name="Nature">
        <title>Evolution of pathogenicity and sexual reproduction in eight Candida genomes.</title>
        <authorList>
            <person name="Butler G."/>
            <person name="Rasmussen M.D."/>
            <person name="Lin M.F."/>
            <person name="Santos M.A."/>
            <person name="Sakthikumar S."/>
            <person name="Munro C.A."/>
            <person name="Rheinbay E."/>
            <person name="Grabherr M."/>
            <person name="Forche A."/>
            <person name="Reedy J.L."/>
            <person name="Agrafioti I."/>
            <person name="Arnaud M.B."/>
            <person name="Bates S."/>
            <person name="Brown A.J."/>
            <person name="Brunke S."/>
            <person name="Costanzo M.C."/>
            <person name="Fitzpatrick D.A."/>
            <person name="de Groot P.W."/>
            <person name="Harris D."/>
            <person name="Hoyer L.L."/>
            <person name="Hube B."/>
            <person name="Klis F.M."/>
            <person name="Kodira C."/>
            <person name="Lennard N."/>
            <person name="Logue M.E."/>
            <person name="Martin R."/>
            <person name="Neiman A.M."/>
            <person name="Nikolaou E."/>
            <person name="Quail M.A."/>
            <person name="Quinn J."/>
            <person name="Santos M.C."/>
            <person name="Schmitzberger F.F."/>
            <person name="Sherlock G."/>
            <person name="Shah P."/>
            <person name="Silverstein K.A."/>
            <person name="Skrzypek M.S."/>
            <person name="Soll D."/>
            <person name="Staggs R."/>
            <person name="Stansfield I."/>
            <person name="Stumpf M.P."/>
            <person name="Sudbery P.E."/>
            <person name="Srikantha T."/>
            <person name="Zeng Q."/>
            <person name="Berman J."/>
            <person name="Berriman M."/>
            <person name="Heitman J."/>
            <person name="Gow N.A."/>
            <person name="Lorenz M.C."/>
            <person name="Birren B.W."/>
            <person name="Kellis M."/>
            <person name="Cuomo C.A."/>
        </authorList>
    </citation>
    <scope>NUCLEOTIDE SEQUENCE [LARGE SCALE GENOMIC DNA]</scope>
    <source>
        <strain evidence="5">ATCC MYA-3404 / T1</strain>
    </source>
</reference>
<proteinExistence type="predicted"/>
<sequence length="286" mass="32650">MSSLEPKTQAKVILNTTKGVIEIDIWSKELPNTSREFISNCLNQKFNDLKFITSSNLIQFPNINTTKIIKESHPRIKCKRGYVGISQDGESIFITLKEIPEFTNFNIFGKINQDSYYIALKISQGEVDNDGNPIFPVKVISSEVIDPYFDDLVKIEEETVKEPAKKKAKTLVKMNYNDDEDEDDDEEEEFSIKSAIDVKNGKSKKMESTEEIKRDSEADSNEEQQQKHLNIVEKKEVEDETSENGETYGEEKVSNIPVIRDPSIDSEYDSDLDLEKAESISLSKKK</sequence>
<keyword evidence="5" id="KW-1185">Reference proteome</keyword>
<dbReference type="STRING" id="294747.C5M379"/>
<gene>
    <name evidence="4" type="ORF">CTRG_00518</name>
</gene>
<feature type="compositionally biased region" description="Basic and acidic residues" evidence="2">
    <location>
        <begin position="204"/>
        <end position="217"/>
    </location>
</feature>
<dbReference type="EMBL" id="GG692395">
    <property type="protein sequence ID" value="EER35779.1"/>
    <property type="molecule type" value="Genomic_DNA"/>
</dbReference>
<evidence type="ECO:0000256" key="2">
    <source>
        <dbReference type="SAM" id="MobiDB-lite"/>
    </source>
</evidence>
<dbReference type="Pfam" id="PF00160">
    <property type="entry name" value="Pro_isomerase"/>
    <property type="match status" value="1"/>
</dbReference>
<feature type="domain" description="PPIase cyclophilin-type" evidence="3">
    <location>
        <begin position="13"/>
        <end position="143"/>
    </location>
</feature>
<feature type="compositionally biased region" description="Basic and acidic residues" evidence="2">
    <location>
        <begin position="224"/>
        <end position="237"/>
    </location>
</feature>
<dbReference type="eggNOG" id="KOG0885">
    <property type="taxonomic scope" value="Eukaryota"/>
</dbReference>